<evidence type="ECO:0000256" key="2">
    <source>
        <dbReference type="ARBA" id="ARBA00010484"/>
    </source>
</evidence>
<dbReference type="PANTHER" id="PTHR12064">
    <property type="entry name" value="METAL TRANSPORTER CNNM"/>
    <property type="match status" value="1"/>
</dbReference>
<accession>A0ABQ9FPK6</accession>
<keyword evidence="14" id="KW-1185">Reference proteome</keyword>
<dbReference type="InterPro" id="IPR000644">
    <property type="entry name" value="CBS_dom"/>
</dbReference>
<dbReference type="PANTHER" id="PTHR12064:SF94">
    <property type="entry name" value="UNEXTENDED PROTEIN"/>
    <property type="match status" value="1"/>
</dbReference>
<dbReference type="PROSITE" id="PS51371">
    <property type="entry name" value="CBS"/>
    <property type="match status" value="1"/>
</dbReference>
<keyword evidence="7" id="KW-0129">CBS domain</keyword>
<dbReference type="Pfam" id="PF25562">
    <property type="entry name" value="CNBH_CNNM2_C"/>
    <property type="match status" value="1"/>
</dbReference>
<feature type="compositionally biased region" description="Basic and acidic residues" evidence="9">
    <location>
        <begin position="752"/>
        <end position="768"/>
    </location>
</feature>
<feature type="transmembrane region" description="Helical" evidence="10">
    <location>
        <begin position="251"/>
        <end position="269"/>
    </location>
</feature>
<evidence type="ECO:0000256" key="4">
    <source>
        <dbReference type="ARBA" id="ARBA00022737"/>
    </source>
</evidence>
<evidence type="ECO:0000256" key="7">
    <source>
        <dbReference type="PROSITE-ProRule" id="PRU00703"/>
    </source>
</evidence>
<comment type="similarity">
    <text evidence="2">Belongs to the ACDP family.</text>
</comment>
<dbReference type="Pfam" id="PF01595">
    <property type="entry name" value="CNNM"/>
    <property type="match status" value="1"/>
</dbReference>
<reference evidence="13 14" key="1">
    <citation type="submission" date="2022-12" db="EMBL/GenBank/DDBJ databases">
        <title>Chromosome-level genome of Tegillarca granosa.</title>
        <authorList>
            <person name="Kim J."/>
        </authorList>
    </citation>
    <scope>NUCLEOTIDE SEQUENCE [LARGE SCALE GENOMIC DNA]</scope>
    <source>
        <strain evidence="13">Teg-2019</strain>
        <tissue evidence="13">Adductor muscle</tissue>
    </source>
</reference>
<keyword evidence="5 8" id="KW-1133">Transmembrane helix</keyword>
<comment type="caution">
    <text evidence="13">The sequence shown here is derived from an EMBL/GenBank/DDBJ whole genome shotgun (WGS) entry which is preliminary data.</text>
</comment>
<dbReference type="Proteomes" id="UP001217089">
    <property type="component" value="Unassembled WGS sequence"/>
</dbReference>
<comment type="subcellular location">
    <subcellularLocation>
        <location evidence="1">Membrane</location>
        <topology evidence="1">Multi-pass membrane protein</topology>
    </subcellularLocation>
</comment>
<dbReference type="PROSITE" id="PS51846">
    <property type="entry name" value="CNNM"/>
    <property type="match status" value="1"/>
</dbReference>
<feature type="transmembrane region" description="Helical" evidence="10">
    <location>
        <begin position="224"/>
        <end position="245"/>
    </location>
</feature>
<dbReference type="InterPro" id="IPR045095">
    <property type="entry name" value="ACDP"/>
</dbReference>
<keyword evidence="6 8" id="KW-0472">Membrane</keyword>
<dbReference type="InterPro" id="IPR044751">
    <property type="entry name" value="Ion_transp-like_CBS"/>
</dbReference>
<proteinExistence type="inferred from homology"/>
<dbReference type="Gene3D" id="3.10.580.10">
    <property type="entry name" value="CBS-domain"/>
    <property type="match status" value="1"/>
</dbReference>
<evidence type="ECO:0000259" key="12">
    <source>
        <dbReference type="PROSITE" id="PS51846"/>
    </source>
</evidence>
<keyword evidence="4" id="KW-0677">Repeat</keyword>
<evidence type="ECO:0000256" key="1">
    <source>
        <dbReference type="ARBA" id="ARBA00004141"/>
    </source>
</evidence>
<protein>
    <submittedName>
        <fullName evidence="13">Uncharacterized protein</fullName>
    </submittedName>
</protein>
<feature type="domain" description="CBS" evidence="11">
    <location>
        <begin position="360"/>
        <end position="421"/>
    </location>
</feature>
<feature type="compositionally biased region" description="Basic and acidic residues" evidence="9">
    <location>
        <begin position="717"/>
        <end position="726"/>
    </location>
</feature>
<evidence type="ECO:0000256" key="5">
    <source>
        <dbReference type="ARBA" id="ARBA00022989"/>
    </source>
</evidence>
<gene>
    <name evidence="13" type="ORF">KUTeg_005559</name>
</gene>
<feature type="domain" description="CNNM transmembrane" evidence="12">
    <location>
        <begin position="162"/>
        <end position="341"/>
    </location>
</feature>
<evidence type="ECO:0000259" key="11">
    <source>
        <dbReference type="PROSITE" id="PS51371"/>
    </source>
</evidence>
<evidence type="ECO:0000256" key="8">
    <source>
        <dbReference type="PROSITE-ProRule" id="PRU01193"/>
    </source>
</evidence>
<evidence type="ECO:0000256" key="6">
    <source>
        <dbReference type="ARBA" id="ARBA00023136"/>
    </source>
</evidence>
<name>A0ABQ9FPK6_TEGGR</name>
<organism evidence="13 14">
    <name type="scientific">Tegillarca granosa</name>
    <name type="common">Malaysian cockle</name>
    <name type="synonym">Anadara granosa</name>
    <dbReference type="NCBI Taxonomy" id="220873"/>
    <lineage>
        <taxon>Eukaryota</taxon>
        <taxon>Metazoa</taxon>
        <taxon>Spiralia</taxon>
        <taxon>Lophotrochozoa</taxon>
        <taxon>Mollusca</taxon>
        <taxon>Bivalvia</taxon>
        <taxon>Autobranchia</taxon>
        <taxon>Pteriomorphia</taxon>
        <taxon>Arcoida</taxon>
        <taxon>Arcoidea</taxon>
        <taxon>Arcidae</taxon>
        <taxon>Tegillarca</taxon>
    </lineage>
</organism>
<dbReference type="Pfam" id="PF00571">
    <property type="entry name" value="CBS"/>
    <property type="match status" value="1"/>
</dbReference>
<evidence type="ECO:0000313" key="14">
    <source>
        <dbReference type="Proteomes" id="UP001217089"/>
    </source>
</evidence>
<feature type="region of interest" description="Disordered" evidence="9">
    <location>
        <begin position="717"/>
        <end position="774"/>
    </location>
</feature>
<dbReference type="EMBL" id="JARBDR010000246">
    <property type="protein sequence ID" value="KAJ8317655.1"/>
    <property type="molecule type" value="Genomic_DNA"/>
</dbReference>
<dbReference type="InterPro" id="IPR002550">
    <property type="entry name" value="CNNM"/>
</dbReference>
<dbReference type="CDD" id="cd04590">
    <property type="entry name" value="CBS_pair_CorC_HlyC_assoc"/>
    <property type="match status" value="1"/>
</dbReference>
<dbReference type="InterPro" id="IPR046342">
    <property type="entry name" value="CBS_dom_sf"/>
</dbReference>
<evidence type="ECO:0000256" key="10">
    <source>
        <dbReference type="SAM" id="Phobius"/>
    </source>
</evidence>
<dbReference type="SUPFAM" id="SSF54631">
    <property type="entry name" value="CBS-domain pair"/>
    <property type="match status" value="1"/>
</dbReference>
<feature type="transmembrane region" description="Helical" evidence="10">
    <location>
        <begin position="281"/>
        <end position="301"/>
    </location>
</feature>
<evidence type="ECO:0000313" key="13">
    <source>
        <dbReference type="EMBL" id="KAJ8317655.1"/>
    </source>
</evidence>
<evidence type="ECO:0000256" key="3">
    <source>
        <dbReference type="ARBA" id="ARBA00022692"/>
    </source>
</evidence>
<evidence type="ECO:0000256" key="9">
    <source>
        <dbReference type="SAM" id="MobiDB-lite"/>
    </source>
</evidence>
<sequence>MDEVVRKQITVIFILFYSFCSHVSTTEIVSAGITAIISQETDSKRDATGSLVLFSSSDQKLFLLGKNFTNRSQLAFTTEGSAEGTPCDNIKLAKSFDITPVSDDGTKASVIINTDYVGVYLYVCTNAKYFSKQRGEWEPQWDHQGNSTLTRVIFRAREEEKTLLPLWIQIIVIGGLLSLSGLFSGLNLGLMSLDKTELKIIEKCGSKNEKKYAKTIAPIRKRGNFLLCTILLGNVLVNNSLTILLDDISNGLYAVIGATLGIVIFGEIIPQAICSRHGLAVGAKTVYITRFFMILTFPLSFPISKLLDLILGEEIGQVYNREKLQELVKVTSDFNDLENDEINIISGALELQRKTVFDVMTKIEDVYMLEHNAVLDFETVSEIMKKGYTRIPVYDGDKSNICGLLNIKDLALVDPDDKTPLKTVLKFYNHPLVWVFDDQKLGAMLQDFRQGHSHMAIVRHVNNEGEGDPYYETLGVLTLEDVIEEIIQSEIIDETDTLTDNRRKAPRNLARQDFSVFNQPDDLHTPWISPQLSYATFQFLSTSVEAFKEELISENILKRLIKQNIAEQVVGEEGDNNFIYIEGVPCDFFVLILQGHVEVSVGKEKMKFDGGPFSYYGVEALRVSDSVLAPTSNSDSIYEKNSPYIPDFSIRAISQLLFLRLRRAQYIAARRATLMGRSKMHNLEDETFTKEWKKASLIAKMNNLDVMIHSEIDDTKKSKSLSEIHRTSLSSHASPHKLVKTDSRDSGWSFPDKQEDTSSDVSHGKKGEINGNLDVNDSCDNGGGLFENSVMIGLNETKDISKVQASPL</sequence>
<keyword evidence="3 8" id="KW-0812">Transmembrane</keyword>
<feature type="transmembrane region" description="Helical" evidence="10">
    <location>
        <begin position="166"/>
        <end position="190"/>
    </location>
</feature>